<protein>
    <submittedName>
        <fullName evidence="3">DUF1989 domain-containing protein</fullName>
    </submittedName>
</protein>
<name>A0AAW9DTY1_ACIAO</name>
<feature type="domain" description="DUF1989" evidence="2">
    <location>
        <begin position="47"/>
        <end position="219"/>
    </location>
</feature>
<keyword evidence="4" id="KW-1185">Reference proteome</keyword>
<dbReference type="NCBIfam" id="TIGR03425">
    <property type="entry name" value="urea_degr_2"/>
    <property type="match status" value="1"/>
</dbReference>
<dbReference type="InterPro" id="IPR017792">
    <property type="entry name" value="UAAP1"/>
</dbReference>
<evidence type="ECO:0000256" key="1">
    <source>
        <dbReference type="SAM" id="MobiDB-lite"/>
    </source>
</evidence>
<dbReference type="RefSeq" id="WP_319615373.1">
    <property type="nucleotide sequence ID" value="NZ_JAWXYB010000018.1"/>
</dbReference>
<reference evidence="3 4" key="1">
    <citation type="submission" date="2023-11" db="EMBL/GenBank/DDBJ databases">
        <title>MicrobeMod: A computational toolkit for identifying prokaryotic methylation and restriction-modification with nanopore sequencing.</title>
        <authorList>
            <person name="Crits-Christoph A."/>
            <person name="Kang S.C."/>
            <person name="Lee H."/>
            <person name="Ostrov N."/>
        </authorList>
    </citation>
    <scope>NUCLEOTIDE SEQUENCE [LARGE SCALE GENOMIC DNA]</scope>
    <source>
        <strain evidence="3 4">DSMZ 700</strain>
    </source>
</reference>
<comment type="caution">
    <text evidence="3">The sequence shown here is derived from an EMBL/GenBank/DDBJ whole genome shotgun (WGS) entry which is preliminary data.</text>
</comment>
<evidence type="ECO:0000313" key="4">
    <source>
        <dbReference type="Proteomes" id="UP001279553"/>
    </source>
</evidence>
<sequence>MLDLDRLTPDEYRTRYLELQFRARARAGASSPTDLPMIPPDDVIATETIPPGAYASFRIRRGEALHIVNPAGTPGASLMLWNADDPSERFNAGDTLKLQWTTRLTTGRVLFSDMGRILAAIIADSGSGHDAVLGPSTDAVLGPSTDAVPGPSTPDRGAGRNGRDNLRNAAGKFGLSRRDLATSLTLFADLAVGEDGTMCLRRAPSPGSFVTLRAEMNLLVALSNTPHPLAAGGATGSIIVTRYRTAADAAAFCRAFSEEARRGFENNDAYFA</sequence>
<proteinExistence type="predicted"/>
<dbReference type="Proteomes" id="UP001279553">
    <property type="component" value="Unassembled WGS sequence"/>
</dbReference>
<organism evidence="3 4">
    <name type="scientific">Acidiphilium acidophilum</name>
    <name type="common">Thiobacillus acidophilus</name>
    <dbReference type="NCBI Taxonomy" id="76588"/>
    <lineage>
        <taxon>Bacteria</taxon>
        <taxon>Pseudomonadati</taxon>
        <taxon>Pseudomonadota</taxon>
        <taxon>Alphaproteobacteria</taxon>
        <taxon>Acetobacterales</taxon>
        <taxon>Acidocellaceae</taxon>
        <taxon>Acidiphilium</taxon>
    </lineage>
</organism>
<dbReference type="EMBL" id="JAWXYB010000018">
    <property type="protein sequence ID" value="MDX5932518.1"/>
    <property type="molecule type" value="Genomic_DNA"/>
</dbReference>
<feature type="region of interest" description="Disordered" evidence="1">
    <location>
        <begin position="142"/>
        <end position="164"/>
    </location>
</feature>
<dbReference type="PANTHER" id="PTHR31527:SF0">
    <property type="entry name" value="RE64534P"/>
    <property type="match status" value="1"/>
</dbReference>
<evidence type="ECO:0000313" key="3">
    <source>
        <dbReference type="EMBL" id="MDX5932518.1"/>
    </source>
</evidence>
<dbReference type="InterPro" id="IPR018959">
    <property type="entry name" value="DUF1989"/>
</dbReference>
<evidence type="ECO:0000259" key="2">
    <source>
        <dbReference type="Pfam" id="PF09347"/>
    </source>
</evidence>
<gene>
    <name evidence="3" type="ORF">SIL87_17305</name>
</gene>
<dbReference type="AlphaFoldDB" id="A0AAW9DTY1"/>
<dbReference type="Pfam" id="PF09347">
    <property type="entry name" value="DUF1989"/>
    <property type="match status" value="1"/>
</dbReference>
<accession>A0AAW9DTY1</accession>
<dbReference type="PANTHER" id="PTHR31527">
    <property type="entry name" value="RE64534P"/>
    <property type="match status" value="1"/>
</dbReference>